<sequence>MLYHFSEDPGIEIFHPRQSKSFPGLPPVVWTIDREHAPHYYFPRDCPRVIYAKPEKASGEDFGSFFEHTSADKVIAVEKAWLERIRETRLYKYTFSEEPFTLFNQTAGYYISRQEVRPVKVEPMGDLLDKLLQERVELRFTPSLHPLRNRIIQSALDFSIIRFGNAAPENVP</sequence>
<dbReference type="RefSeq" id="WP_025697119.1">
    <property type="nucleotide sequence ID" value="NZ_JAUSUY010000012.1"/>
</dbReference>
<reference evidence="1 2" key="1">
    <citation type="submission" date="2023-07" db="EMBL/GenBank/DDBJ databases">
        <title>Genomic Encyclopedia of Type Strains, Phase IV (KMG-IV): sequencing the most valuable type-strain genomes for metagenomic binning, comparative biology and taxonomic classification.</title>
        <authorList>
            <person name="Goeker M."/>
        </authorList>
    </citation>
    <scope>NUCLEOTIDE SEQUENCE [LARGE SCALE GENOMIC DNA]</scope>
    <source>
        <strain evidence="1 2">T98</strain>
    </source>
</reference>
<accession>A0ABU3H9A1</accession>
<keyword evidence="2" id="KW-1185">Reference proteome</keyword>
<evidence type="ECO:0000313" key="1">
    <source>
        <dbReference type="EMBL" id="MDT3427402.1"/>
    </source>
</evidence>
<organism evidence="1 2">
    <name type="scientific">Paenibacillus forsythiae</name>
    <dbReference type="NCBI Taxonomy" id="365616"/>
    <lineage>
        <taxon>Bacteria</taxon>
        <taxon>Bacillati</taxon>
        <taxon>Bacillota</taxon>
        <taxon>Bacilli</taxon>
        <taxon>Bacillales</taxon>
        <taxon>Paenibacillaceae</taxon>
        <taxon>Paenibacillus</taxon>
    </lineage>
</organism>
<dbReference type="InterPro" id="IPR049253">
    <property type="entry name" value="DUF6886"/>
</dbReference>
<evidence type="ECO:0008006" key="3">
    <source>
        <dbReference type="Google" id="ProtNLM"/>
    </source>
</evidence>
<dbReference type="EMBL" id="JAUSUY010000012">
    <property type="protein sequence ID" value="MDT3427402.1"/>
    <property type="molecule type" value="Genomic_DNA"/>
</dbReference>
<proteinExistence type="predicted"/>
<comment type="caution">
    <text evidence="1">The sequence shown here is derived from an EMBL/GenBank/DDBJ whole genome shotgun (WGS) entry which is preliminary data.</text>
</comment>
<gene>
    <name evidence="1" type="ORF">J2Z22_002965</name>
</gene>
<name>A0ABU3H9A1_9BACL</name>
<dbReference type="Proteomes" id="UP001248709">
    <property type="component" value="Unassembled WGS sequence"/>
</dbReference>
<protein>
    <recommendedName>
        <fullName evidence="3">DUF4433 domain-containing protein</fullName>
    </recommendedName>
</protein>
<dbReference type="Pfam" id="PF21820">
    <property type="entry name" value="DUF6886"/>
    <property type="match status" value="1"/>
</dbReference>
<evidence type="ECO:0000313" key="2">
    <source>
        <dbReference type="Proteomes" id="UP001248709"/>
    </source>
</evidence>